<dbReference type="Gene3D" id="1.20.930.10">
    <property type="entry name" value="Conserved domain common to transcription factors TFIIS, elongin A, CRSP70"/>
    <property type="match status" value="1"/>
</dbReference>
<dbReference type="GO" id="GO:0005634">
    <property type="term" value="C:nucleus"/>
    <property type="evidence" value="ECO:0007669"/>
    <property type="project" value="TreeGrafter"/>
</dbReference>
<dbReference type="AlphaFoldDB" id="A0A077Z4Y6"/>
<sequence>MPRLADREGSPVLLGHCAVKRVDSSDSDASEKRSEHDIPLMENNILTCGRLTMFNASLYEHSAAYRFRAIDKSRKRDFVSDFDLMMAKRKAENRKRRWRRRNYDFINDSDDKINELINMMNKAAKADRVSNVQRTPALSKQSFLNYAYLSSLVPPYVALLLEWLQLLPDKSLPAYEVQRFCFFSLFHFLLSNMLMFSGDWLRPILNLQTDFSSLTREERMRRDYEHMPAAKKSRLKPTSRLFCLKSKSPGDKDFIARARVPKPSTKDYVIRPKSNVDVDFSKKSSSLDRKIREIKDRLKSKKNLKAVSVSIEGRRLLH</sequence>
<dbReference type="OrthoDB" id="21124at2759"/>
<organism evidence="1 2">
    <name type="scientific">Trichuris trichiura</name>
    <name type="common">Whipworm</name>
    <name type="synonym">Trichocephalus trichiurus</name>
    <dbReference type="NCBI Taxonomy" id="36087"/>
    <lineage>
        <taxon>Eukaryota</taxon>
        <taxon>Metazoa</taxon>
        <taxon>Ecdysozoa</taxon>
        <taxon>Nematoda</taxon>
        <taxon>Enoplea</taxon>
        <taxon>Dorylaimia</taxon>
        <taxon>Trichinellida</taxon>
        <taxon>Trichuridae</taxon>
        <taxon>Trichuris</taxon>
    </lineage>
</organism>
<dbReference type="EMBL" id="HG805912">
    <property type="protein sequence ID" value="CDW54698.1"/>
    <property type="molecule type" value="Genomic_DNA"/>
</dbReference>
<dbReference type="STRING" id="36087.A0A077Z4Y6"/>
<evidence type="ECO:0000313" key="1">
    <source>
        <dbReference type="EMBL" id="CDW54698.1"/>
    </source>
</evidence>
<reference evidence="1" key="1">
    <citation type="submission" date="2014-01" db="EMBL/GenBank/DDBJ databases">
        <authorList>
            <person name="Aslett M."/>
        </authorList>
    </citation>
    <scope>NUCLEOTIDE SEQUENCE</scope>
</reference>
<dbReference type="GO" id="GO:0016973">
    <property type="term" value="P:poly(A)+ mRNA export from nucleus"/>
    <property type="evidence" value="ECO:0007669"/>
    <property type="project" value="TreeGrafter"/>
</dbReference>
<dbReference type="Proteomes" id="UP000030665">
    <property type="component" value="Unassembled WGS sequence"/>
</dbReference>
<dbReference type="InterPro" id="IPR051037">
    <property type="entry name" value="RNAPII_TF_IWS1"/>
</dbReference>
<proteinExistence type="predicted"/>
<evidence type="ECO:0000313" key="2">
    <source>
        <dbReference type="Proteomes" id="UP000030665"/>
    </source>
</evidence>
<protein>
    <submittedName>
        <fullName evidence="1">Uncharacterized protein</fullName>
    </submittedName>
</protein>
<keyword evidence="2" id="KW-1185">Reference proteome</keyword>
<reference evidence="1" key="2">
    <citation type="submission" date="2014-03" db="EMBL/GenBank/DDBJ databases">
        <title>The whipworm genome and dual-species transcriptomics of an intimate host-pathogen interaction.</title>
        <authorList>
            <person name="Foth B.J."/>
            <person name="Tsai I.J."/>
            <person name="Reid A.J."/>
            <person name="Bancroft A.J."/>
            <person name="Nichol S."/>
            <person name="Tracey A."/>
            <person name="Holroyd N."/>
            <person name="Cotton J.A."/>
            <person name="Stanley E.J."/>
            <person name="Zarowiecki M."/>
            <person name="Liu J.Z."/>
            <person name="Huckvale T."/>
            <person name="Cooper P.J."/>
            <person name="Grencis R.K."/>
            <person name="Berriman M."/>
        </authorList>
    </citation>
    <scope>NUCLEOTIDE SEQUENCE [LARGE SCALE GENOMIC DNA]</scope>
</reference>
<gene>
    <name evidence="1" type="ORF">TTRE_0000296801</name>
</gene>
<dbReference type="InterPro" id="IPR035441">
    <property type="entry name" value="TFIIS/LEDGF_dom_sf"/>
</dbReference>
<dbReference type="PANTHER" id="PTHR46010">
    <property type="entry name" value="PROTEIN IWS1 HOMOLOG"/>
    <property type="match status" value="1"/>
</dbReference>
<name>A0A077Z4Y6_TRITR</name>
<accession>A0A077Z4Y6</accession>
<dbReference type="PANTHER" id="PTHR46010:SF1">
    <property type="entry name" value="PROTEIN IWS1 HOMOLOG"/>
    <property type="match status" value="1"/>
</dbReference>